<dbReference type="Gene3D" id="2.160.20.80">
    <property type="entry name" value="E3 ubiquitin-protein ligase SopA"/>
    <property type="match status" value="1"/>
</dbReference>
<dbReference type="eggNOG" id="COG1357">
    <property type="taxonomic scope" value="Bacteria"/>
</dbReference>
<evidence type="ECO:0000313" key="3">
    <source>
        <dbReference type="EMBL" id="ABW30586.1"/>
    </source>
</evidence>
<dbReference type="PANTHER" id="PTHR47485">
    <property type="entry name" value="THYLAKOID LUMENAL 17.4 KDA PROTEIN, CHLOROPLASTIC"/>
    <property type="match status" value="1"/>
</dbReference>
<dbReference type="InterPro" id="IPR001646">
    <property type="entry name" value="5peptide_repeat"/>
</dbReference>
<dbReference type="STRING" id="329726.AM1_5636"/>
<dbReference type="EMBL" id="CP000828">
    <property type="protein sequence ID" value="ABW30586.1"/>
    <property type="molecule type" value="Genomic_DNA"/>
</dbReference>
<dbReference type="PANTHER" id="PTHR47485:SF1">
    <property type="entry name" value="THYLAKOID LUMENAL 17.4 KDA PROTEIN, CHLOROPLASTIC"/>
    <property type="match status" value="1"/>
</dbReference>
<dbReference type="AlphaFoldDB" id="B0CF70"/>
<feature type="chain" id="PRO_5002748665" evidence="2">
    <location>
        <begin position="33"/>
        <end position="151"/>
    </location>
</feature>
<dbReference type="Pfam" id="PF13599">
    <property type="entry name" value="Pentapeptide_4"/>
    <property type="match status" value="1"/>
</dbReference>
<organism evidence="3 4">
    <name type="scientific">Acaryochloris marina (strain MBIC 11017)</name>
    <dbReference type="NCBI Taxonomy" id="329726"/>
    <lineage>
        <taxon>Bacteria</taxon>
        <taxon>Bacillati</taxon>
        <taxon>Cyanobacteriota</taxon>
        <taxon>Cyanophyceae</taxon>
        <taxon>Acaryochloridales</taxon>
        <taxon>Acaryochloridaceae</taxon>
        <taxon>Acaryochloris</taxon>
    </lineage>
</organism>
<dbReference type="OrthoDB" id="423107at2"/>
<protein>
    <submittedName>
        <fullName evidence="3">Pentapeptide repeat protein</fullName>
    </submittedName>
</protein>
<dbReference type="RefSeq" id="WP_012165806.1">
    <property type="nucleotide sequence ID" value="NC_009925.1"/>
</dbReference>
<dbReference type="SUPFAM" id="SSF141571">
    <property type="entry name" value="Pentapeptide repeat-like"/>
    <property type="match status" value="1"/>
</dbReference>
<dbReference type="Proteomes" id="UP000000268">
    <property type="component" value="Chromosome"/>
</dbReference>
<evidence type="ECO:0000256" key="1">
    <source>
        <dbReference type="ARBA" id="ARBA00022737"/>
    </source>
</evidence>
<evidence type="ECO:0000313" key="4">
    <source>
        <dbReference type="Proteomes" id="UP000000268"/>
    </source>
</evidence>
<feature type="signal peptide" evidence="2">
    <location>
        <begin position="1"/>
        <end position="32"/>
    </location>
</feature>
<keyword evidence="2" id="KW-0732">Signal</keyword>
<proteinExistence type="predicted"/>
<keyword evidence="1" id="KW-0677">Repeat</keyword>
<dbReference type="HOGENOM" id="CLU_1727342_0_0_3"/>
<reference evidence="3 4" key="1">
    <citation type="journal article" date="2008" name="Proc. Natl. Acad. Sci. U.S.A.">
        <title>Niche adaptation and genome expansion in the chlorophyll d-producing cyanobacterium Acaryochloris marina.</title>
        <authorList>
            <person name="Swingley W.D."/>
            <person name="Chen M."/>
            <person name="Cheung P.C."/>
            <person name="Conrad A.L."/>
            <person name="Dejesa L.C."/>
            <person name="Hao J."/>
            <person name="Honchak B.M."/>
            <person name="Karbach L.E."/>
            <person name="Kurdoglu A."/>
            <person name="Lahiri S."/>
            <person name="Mastrian S.D."/>
            <person name="Miyashita H."/>
            <person name="Page L."/>
            <person name="Ramakrishna P."/>
            <person name="Satoh S."/>
            <person name="Sattley W.M."/>
            <person name="Shimada Y."/>
            <person name="Taylor H.L."/>
            <person name="Tomo T."/>
            <person name="Tsuchiya T."/>
            <person name="Wang Z.T."/>
            <person name="Raymond J."/>
            <person name="Mimuro M."/>
            <person name="Blankenship R.E."/>
            <person name="Touchman J.W."/>
        </authorList>
    </citation>
    <scope>NUCLEOTIDE SEQUENCE [LARGE SCALE GENOMIC DNA]</scope>
    <source>
        <strain evidence="4">MBIC 11017</strain>
    </source>
</reference>
<name>B0CF70_ACAM1</name>
<gene>
    <name evidence="3" type="ordered locus">AM1_5636</name>
</gene>
<dbReference type="KEGG" id="amr:AM1_5636"/>
<accession>B0CF70</accession>
<evidence type="ECO:0000256" key="2">
    <source>
        <dbReference type="SAM" id="SignalP"/>
    </source>
</evidence>
<keyword evidence="4" id="KW-1185">Reference proteome</keyword>
<sequence>MGNRRLKKIGRKVAISFLIGSLATFLAPSVRAEKPEHLQRIKQTRTCFNCDLKKADLANISLKGAFLRETNLQEANLEGADLRFAVLKKVNFKKANLKNADFTGAILHDVNLDDADLKGATLPPRYRRKSNSNSKIRAQELIIDVLKLQRR</sequence>